<organism evidence="1 2">
    <name type="scientific">Mycena citricolor</name>
    <dbReference type="NCBI Taxonomy" id="2018698"/>
    <lineage>
        <taxon>Eukaryota</taxon>
        <taxon>Fungi</taxon>
        <taxon>Dikarya</taxon>
        <taxon>Basidiomycota</taxon>
        <taxon>Agaricomycotina</taxon>
        <taxon>Agaricomycetes</taxon>
        <taxon>Agaricomycetidae</taxon>
        <taxon>Agaricales</taxon>
        <taxon>Marasmiineae</taxon>
        <taxon>Mycenaceae</taxon>
        <taxon>Mycena</taxon>
    </lineage>
</organism>
<evidence type="ECO:0000313" key="1">
    <source>
        <dbReference type="EMBL" id="CAK5277096.1"/>
    </source>
</evidence>
<keyword evidence="2" id="KW-1185">Reference proteome</keyword>
<dbReference type="EMBL" id="CAVNYO010000419">
    <property type="protein sequence ID" value="CAK5277096.1"/>
    <property type="molecule type" value="Genomic_DNA"/>
</dbReference>
<dbReference type="AlphaFoldDB" id="A0AAD2HL49"/>
<name>A0AAD2HL49_9AGAR</name>
<sequence length="79" mass="8887">MQLCCTFTEQRMSYEISVMYHRPDNTNRGIPYCPRLGSTVASCSKMMSGSSDILLTDPGRCNSSSKRQTLVCESLRVRT</sequence>
<accession>A0AAD2HL49</accession>
<protein>
    <submittedName>
        <fullName evidence="1">Uncharacterized protein</fullName>
    </submittedName>
</protein>
<proteinExistence type="predicted"/>
<gene>
    <name evidence="1" type="ORF">MYCIT1_LOCUS25898</name>
</gene>
<reference evidence="1" key="1">
    <citation type="submission" date="2023-11" db="EMBL/GenBank/DDBJ databases">
        <authorList>
            <person name="De Vega J J."/>
            <person name="De Vega J J."/>
        </authorList>
    </citation>
    <scope>NUCLEOTIDE SEQUENCE</scope>
</reference>
<dbReference type="Proteomes" id="UP001295794">
    <property type="component" value="Unassembled WGS sequence"/>
</dbReference>
<evidence type="ECO:0000313" key="2">
    <source>
        <dbReference type="Proteomes" id="UP001295794"/>
    </source>
</evidence>
<comment type="caution">
    <text evidence="1">The sequence shown here is derived from an EMBL/GenBank/DDBJ whole genome shotgun (WGS) entry which is preliminary data.</text>
</comment>